<gene>
    <name evidence="2" type="ORF">FD01_GL001591</name>
</gene>
<comment type="caution">
    <text evidence="2">The sequence shown here is derived from an EMBL/GenBank/DDBJ whole genome shotgun (WGS) entry which is preliminary data.</text>
</comment>
<evidence type="ECO:0000313" key="3">
    <source>
        <dbReference type="Proteomes" id="UP000051790"/>
    </source>
</evidence>
<organism evidence="2 3">
    <name type="scientific">Lacticaseibacillus manihotivorans DSM 13343 = JCM 12514</name>
    <dbReference type="NCBI Taxonomy" id="1423769"/>
    <lineage>
        <taxon>Bacteria</taxon>
        <taxon>Bacillati</taxon>
        <taxon>Bacillota</taxon>
        <taxon>Bacilli</taxon>
        <taxon>Lactobacillales</taxon>
        <taxon>Lactobacillaceae</taxon>
        <taxon>Lacticaseibacillus</taxon>
    </lineage>
</organism>
<dbReference type="PANTHER" id="PTHR43638:SF3">
    <property type="entry name" value="ALDEHYDE REDUCTASE"/>
    <property type="match status" value="1"/>
</dbReference>
<dbReference type="PRINTS" id="PR00069">
    <property type="entry name" value="ALDKETRDTASE"/>
</dbReference>
<dbReference type="PANTHER" id="PTHR43638">
    <property type="entry name" value="OXIDOREDUCTASE, ALDO/KETO REDUCTASE FAMILY PROTEIN"/>
    <property type="match status" value="1"/>
</dbReference>
<keyword evidence="3" id="KW-1185">Reference proteome</keyword>
<dbReference type="PATRIC" id="fig|1423769.4.peg.1704"/>
<dbReference type="SUPFAM" id="SSF51430">
    <property type="entry name" value="NAD(P)-linked oxidoreductase"/>
    <property type="match status" value="1"/>
</dbReference>
<name>A0A0R1QG35_9LACO</name>
<dbReference type="GO" id="GO:0016491">
    <property type="term" value="F:oxidoreductase activity"/>
    <property type="evidence" value="ECO:0007669"/>
    <property type="project" value="InterPro"/>
</dbReference>
<sequence>MLPTFELAHTPVPALGMGTWYLGEGNAAKSQQELQALRYGLDHGITVIDTAEMYGEGAAETLVGQAIAPYDRHQLYLISKFYPWHATATQMKKALEASLARLGTDYLDLYLYHWRGNTPLAETLAGMAALKKAGLIKAYGVSNFDVADLKEAAGLPGGHDIAANEVLYNLKARGIDYDLRAYQKQHDQSLIGYSPFNSGSGNTIVLPQVLQDLAKAKHITTHQLMLAWTWRHQDVLAIPKASSIDHVQANLDAMATIFTPDELAVIDSVFPKPTQHVPLAMI</sequence>
<proteinExistence type="predicted"/>
<dbReference type="InterPro" id="IPR036812">
    <property type="entry name" value="NAD(P)_OxRdtase_dom_sf"/>
</dbReference>
<dbReference type="EMBL" id="AZEU01000188">
    <property type="protein sequence ID" value="KRL43561.1"/>
    <property type="molecule type" value="Genomic_DNA"/>
</dbReference>
<dbReference type="RefSeq" id="WP_054717512.1">
    <property type="nucleotide sequence ID" value="NZ_AZEU01000188.1"/>
</dbReference>
<dbReference type="InterPro" id="IPR023210">
    <property type="entry name" value="NADP_OxRdtase_dom"/>
</dbReference>
<accession>A0A0R1QG35</accession>
<dbReference type="InterPro" id="IPR020471">
    <property type="entry name" value="AKR"/>
</dbReference>
<dbReference type="OrthoDB" id="9773828at2"/>
<evidence type="ECO:0000313" key="2">
    <source>
        <dbReference type="EMBL" id="KRL43561.1"/>
    </source>
</evidence>
<dbReference type="Pfam" id="PF00248">
    <property type="entry name" value="Aldo_ket_red"/>
    <property type="match status" value="1"/>
</dbReference>
<dbReference type="Gene3D" id="3.20.20.100">
    <property type="entry name" value="NADP-dependent oxidoreductase domain"/>
    <property type="match status" value="1"/>
</dbReference>
<evidence type="ECO:0000259" key="1">
    <source>
        <dbReference type="Pfam" id="PF00248"/>
    </source>
</evidence>
<dbReference type="Proteomes" id="UP000051790">
    <property type="component" value="Unassembled WGS sequence"/>
</dbReference>
<protein>
    <submittedName>
        <fullName evidence="2">Aldo keto reductase</fullName>
    </submittedName>
</protein>
<dbReference type="AlphaFoldDB" id="A0A0R1QG35"/>
<feature type="domain" description="NADP-dependent oxidoreductase" evidence="1">
    <location>
        <begin position="15"/>
        <end position="269"/>
    </location>
</feature>
<reference evidence="2 3" key="1">
    <citation type="journal article" date="2015" name="Genome Announc.">
        <title>Expanding the biotechnology potential of lactobacilli through comparative genomics of 213 strains and associated genera.</title>
        <authorList>
            <person name="Sun Z."/>
            <person name="Harris H.M."/>
            <person name="McCann A."/>
            <person name="Guo C."/>
            <person name="Argimon S."/>
            <person name="Zhang W."/>
            <person name="Yang X."/>
            <person name="Jeffery I.B."/>
            <person name="Cooney J.C."/>
            <person name="Kagawa T.F."/>
            <person name="Liu W."/>
            <person name="Song Y."/>
            <person name="Salvetti E."/>
            <person name="Wrobel A."/>
            <person name="Rasinkangas P."/>
            <person name="Parkhill J."/>
            <person name="Rea M.C."/>
            <person name="O'Sullivan O."/>
            <person name="Ritari J."/>
            <person name="Douillard F.P."/>
            <person name="Paul Ross R."/>
            <person name="Yang R."/>
            <person name="Briner A.E."/>
            <person name="Felis G.E."/>
            <person name="de Vos W.M."/>
            <person name="Barrangou R."/>
            <person name="Klaenhammer T.R."/>
            <person name="Caufield P.W."/>
            <person name="Cui Y."/>
            <person name="Zhang H."/>
            <person name="O'Toole P.W."/>
        </authorList>
    </citation>
    <scope>NUCLEOTIDE SEQUENCE [LARGE SCALE GENOMIC DNA]</scope>
    <source>
        <strain evidence="2 3">DSM 13343</strain>
    </source>
</reference>